<dbReference type="PANTHER" id="PTHR30244:SF34">
    <property type="entry name" value="DTDP-4-AMINO-4,6-DIDEOXYGALACTOSE TRANSAMINASE"/>
    <property type="match status" value="1"/>
</dbReference>
<feature type="non-terminal residue" evidence="1">
    <location>
        <position position="1"/>
    </location>
</feature>
<dbReference type="Pfam" id="PF01041">
    <property type="entry name" value="DegT_DnrJ_EryC1"/>
    <property type="match status" value="1"/>
</dbReference>
<dbReference type="Gene3D" id="3.40.640.10">
    <property type="entry name" value="Type I PLP-dependent aspartate aminotransferase-like (Major domain)"/>
    <property type="match status" value="1"/>
</dbReference>
<sequence length="236" mass="26868">ADPVLEIAKERGIKVIEDAAEAIGLDYKDRPCGSLGDLSTFSFYPNKHITTGEGGMILTDDDSLAALCRSSRNLCFQDKKRFYHERIGWNFRMTNLQAAIGLAQLERLGEFIDRKRAMGTRYTELLEGCPALQLPLPETSYARNIYWVYGVVLQNECPMNATEVMSRLGEQKIGTRPFFHPMHKQPVFHDMGLFRDDYHPNAEHLAKCGFYLPGGLTLTEDEIFQVSETLRDILER</sequence>
<dbReference type="GO" id="GO:0030170">
    <property type="term" value="F:pyridoxal phosphate binding"/>
    <property type="evidence" value="ECO:0007669"/>
    <property type="project" value="TreeGrafter"/>
</dbReference>
<dbReference type="PANTHER" id="PTHR30244">
    <property type="entry name" value="TRANSAMINASE"/>
    <property type="match status" value="1"/>
</dbReference>
<name>A0A382NUI6_9ZZZZ</name>
<dbReference type="GO" id="GO:0008483">
    <property type="term" value="F:transaminase activity"/>
    <property type="evidence" value="ECO:0007669"/>
    <property type="project" value="TreeGrafter"/>
</dbReference>
<dbReference type="InterPro" id="IPR000653">
    <property type="entry name" value="DegT/StrS_aminotransferase"/>
</dbReference>
<organism evidence="1">
    <name type="scientific">marine metagenome</name>
    <dbReference type="NCBI Taxonomy" id="408172"/>
    <lineage>
        <taxon>unclassified sequences</taxon>
        <taxon>metagenomes</taxon>
        <taxon>ecological metagenomes</taxon>
    </lineage>
</organism>
<dbReference type="InterPro" id="IPR015421">
    <property type="entry name" value="PyrdxlP-dep_Trfase_major"/>
</dbReference>
<reference evidence="1" key="1">
    <citation type="submission" date="2018-05" db="EMBL/GenBank/DDBJ databases">
        <authorList>
            <person name="Lanie J.A."/>
            <person name="Ng W.-L."/>
            <person name="Kazmierczak K.M."/>
            <person name="Andrzejewski T.M."/>
            <person name="Davidsen T.M."/>
            <person name="Wayne K.J."/>
            <person name="Tettelin H."/>
            <person name="Glass J.I."/>
            <person name="Rusch D."/>
            <person name="Podicherti R."/>
            <person name="Tsui H.-C.T."/>
            <person name="Winkler M.E."/>
        </authorList>
    </citation>
    <scope>NUCLEOTIDE SEQUENCE</scope>
</reference>
<gene>
    <name evidence="1" type="ORF">METZ01_LOCUS316075</name>
</gene>
<dbReference type="InterPro" id="IPR015422">
    <property type="entry name" value="PyrdxlP-dep_Trfase_small"/>
</dbReference>
<proteinExistence type="predicted"/>
<dbReference type="AlphaFoldDB" id="A0A382NUI6"/>
<dbReference type="InterPro" id="IPR015424">
    <property type="entry name" value="PyrdxlP-dep_Trfase"/>
</dbReference>
<protein>
    <recommendedName>
        <fullName evidence="2">Aminotransferase DegT</fullName>
    </recommendedName>
</protein>
<accession>A0A382NUI6</accession>
<dbReference type="SUPFAM" id="SSF53383">
    <property type="entry name" value="PLP-dependent transferases"/>
    <property type="match status" value="1"/>
</dbReference>
<dbReference type="EMBL" id="UINC01101970">
    <property type="protein sequence ID" value="SVC63221.1"/>
    <property type="molecule type" value="Genomic_DNA"/>
</dbReference>
<dbReference type="Gene3D" id="3.90.1150.10">
    <property type="entry name" value="Aspartate Aminotransferase, domain 1"/>
    <property type="match status" value="1"/>
</dbReference>
<evidence type="ECO:0000313" key="1">
    <source>
        <dbReference type="EMBL" id="SVC63221.1"/>
    </source>
</evidence>
<dbReference type="GO" id="GO:0000271">
    <property type="term" value="P:polysaccharide biosynthetic process"/>
    <property type="evidence" value="ECO:0007669"/>
    <property type="project" value="TreeGrafter"/>
</dbReference>
<evidence type="ECO:0008006" key="2">
    <source>
        <dbReference type="Google" id="ProtNLM"/>
    </source>
</evidence>